<evidence type="ECO:0000313" key="2">
    <source>
        <dbReference type="EMBL" id="KIO25424.1"/>
    </source>
</evidence>
<reference evidence="3" key="2">
    <citation type="submission" date="2015-01" db="EMBL/GenBank/DDBJ databases">
        <title>Evolutionary Origins and Diversification of the Mycorrhizal Mutualists.</title>
        <authorList>
            <consortium name="DOE Joint Genome Institute"/>
            <consortium name="Mycorrhizal Genomics Consortium"/>
            <person name="Kohler A."/>
            <person name="Kuo A."/>
            <person name="Nagy L.G."/>
            <person name="Floudas D."/>
            <person name="Copeland A."/>
            <person name="Barry K.W."/>
            <person name="Cichocki N."/>
            <person name="Veneault-Fourrey C."/>
            <person name="LaButti K."/>
            <person name="Lindquist E.A."/>
            <person name="Lipzen A."/>
            <person name="Lundell T."/>
            <person name="Morin E."/>
            <person name="Murat C."/>
            <person name="Riley R."/>
            <person name="Ohm R."/>
            <person name="Sun H."/>
            <person name="Tunlid A."/>
            <person name="Henrissat B."/>
            <person name="Grigoriev I.V."/>
            <person name="Hibbett D.S."/>
            <person name="Martin F."/>
        </authorList>
    </citation>
    <scope>NUCLEOTIDE SEQUENCE [LARGE SCALE GENOMIC DNA]</scope>
    <source>
        <strain evidence="3">MUT 4182</strain>
    </source>
</reference>
<sequence length="212" mass="23322">MSHKKAKRFSYLITFSTFPSCSHSLPHWHQTVIAPPKDLHIRLSGRHRLRPYSDPVLLSLIFAPLTCRDYHGSFDSRSFGIGVIIATRSVVIYAPFSAHTSLMSKRPPTTHRLGPHDQPSLYDFDYEGEPPKAATAPSGAAESASTPASTTPSGQAVQPSGTASSSKLPGNPALYFRMKTNFGRALAMMPSDELRRILDEAQAESLKPFEER</sequence>
<protein>
    <submittedName>
        <fullName evidence="2">Uncharacterized protein</fullName>
    </submittedName>
</protein>
<dbReference type="OrthoDB" id="3316890at2759"/>
<proteinExistence type="predicted"/>
<accession>A0A0C3QHW9</accession>
<dbReference type="Proteomes" id="UP000054248">
    <property type="component" value="Unassembled WGS sequence"/>
</dbReference>
<keyword evidence="3" id="KW-1185">Reference proteome</keyword>
<name>A0A0C3QHW9_9AGAM</name>
<organism evidence="2 3">
    <name type="scientific">Tulasnella calospora MUT 4182</name>
    <dbReference type="NCBI Taxonomy" id="1051891"/>
    <lineage>
        <taxon>Eukaryota</taxon>
        <taxon>Fungi</taxon>
        <taxon>Dikarya</taxon>
        <taxon>Basidiomycota</taxon>
        <taxon>Agaricomycotina</taxon>
        <taxon>Agaricomycetes</taxon>
        <taxon>Cantharellales</taxon>
        <taxon>Tulasnellaceae</taxon>
        <taxon>Tulasnella</taxon>
    </lineage>
</organism>
<reference evidence="2 3" key="1">
    <citation type="submission" date="2014-04" db="EMBL/GenBank/DDBJ databases">
        <authorList>
            <consortium name="DOE Joint Genome Institute"/>
            <person name="Kuo A."/>
            <person name="Girlanda M."/>
            <person name="Perotto S."/>
            <person name="Kohler A."/>
            <person name="Nagy L.G."/>
            <person name="Floudas D."/>
            <person name="Copeland A."/>
            <person name="Barry K.W."/>
            <person name="Cichocki N."/>
            <person name="Veneault-Fourrey C."/>
            <person name="LaButti K."/>
            <person name="Lindquist E.A."/>
            <person name="Lipzen A."/>
            <person name="Lundell T."/>
            <person name="Morin E."/>
            <person name="Murat C."/>
            <person name="Sun H."/>
            <person name="Tunlid A."/>
            <person name="Henrissat B."/>
            <person name="Grigoriev I.V."/>
            <person name="Hibbett D.S."/>
            <person name="Martin F."/>
            <person name="Nordberg H.P."/>
            <person name="Cantor M.N."/>
            <person name="Hua S.X."/>
        </authorList>
    </citation>
    <scope>NUCLEOTIDE SEQUENCE [LARGE SCALE GENOMIC DNA]</scope>
    <source>
        <strain evidence="2 3">MUT 4182</strain>
    </source>
</reference>
<evidence type="ECO:0000256" key="1">
    <source>
        <dbReference type="SAM" id="MobiDB-lite"/>
    </source>
</evidence>
<gene>
    <name evidence="2" type="ORF">M407DRAFT_210579</name>
</gene>
<feature type="region of interest" description="Disordered" evidence="1">
    <location>
        <begin position="104"/>
        <end position="170"/>
    </location>
</feature>
<feature type="compositionally biased region" description="Polar residues" evidence="1">
    <location>
        <begin position="154"/>
        <end position="168"/>
    </location>
</feature>
<dbReference type="AlphaFoldDB" id="A0A0C3QHW9"/>
<evidence type="ECO:0000313" key="3">
    <source>
        <dbReference type="Proteomes" id="UP000054248"/>
    </source>
</evidence>
<feature type="compositionally biased region" description="Low complexity" evidence="1">
    <location>
        <begin position="131"/>
        <end position="153"/>
    </location>
</feature>
<dbReference type="HOGENOM" id="CLU_1300484_0_0_1"/>
<dbReference type="EMBL" id="KN823042">
    <property type="protein sequence ID" value="KIO25424.1"/>
    <property type="molecule type" value="Genomic_DNA"/>
</dbReference>